<comment type="subcellular location">
    <subcellularLocation>
        <location evidence="2">Chromosome</location>
        <location evidence="2">Telomere</location>
    </subcellularLocation>
</comment>
<comment type="subunit">
    <text evidence="3">Component of the EKC/KEOPS complex composed of at least BUD32, CGI121, GON7, KAE1 and PCC1; the whole complex dimerizes.</text>
</comment>
<evidence type="ECO:0000256" key="8">
    <source>
        <dbReference type="ARBA" id="ARBA00030980"/>
    </source>
</evidence>
<dbReference type="Gene3D" id="1.10.510.10">
    <property type="entry name" value="Transferase(Phosphotransferase) domain 1"/>
    <property type="match status" value="1"/>
</dbReference>
<evidence type="ECO:0000256" key="5">
    <source>
        <dbReference type="ARBA" id="ARBA00013948"/>
    </source>
</evidence>
<evidence type="ECO:0000256" key="4">
    <source>
        <dbReference type="ARBA" id="ARBA00012513"/>
    </source>
</evidence>
<dbReference type="GO" id="GO:0000781">
    <property type="term" value="C:chromosome, telomeric region"/>
    <property type="evidence" value="ECO:0007669"/>
    <property type="project" value="UniProtKB-SubCell"/>
</dbReference>
<dbReference type="InterPro" id="IPR000719">
    <property type="entry name" value="Prot_kinase_dom"/>
</dbReference>
<comment type="catalytic activity">
    <reaction evidence="10">
        <text>L-threonyl-[protein] + ATP = O-phospho-L-threonyl-[protein] + ADP + H(+)</text>
        <dbReference type="Rhea" id="RHEA:46608"/>
        <dbReference type="Rhea" id="RHEA-COMP:11060"/>
        <dbReference type="Rhea" id="RHEA-COMP:11605"/>
        <dbReference type="ChEBI" id="CHEBI:15378"/>
        <dbReference type="ChEBI" id="CHEBI:30013"/>
        <dbReference type="ChEBI" id="CHEBI:30616"/>
        <dbReference type="ChEBI" id="CHEBI:61977"/>
        <dbReference type="ChEBI" id="CHEBI:456216"/>
        <dbReference type="EC" id="2.7.11.1"/>
    </reaction>
</comment>
<evidence type="ECO:0000256" key="7">
    <source>
        <dbReference type="ARBA" id="ARBA00022895"/>
    </source>
</evidence>
<dbReference type="GO" id="GO:0005524">
    <property type="term" value="F:ATP binding"/>
    <property type="evidence" value="ECO:0007669"/>
    <property type="project" value="InterPro"/>
</dbReference>
<keyword evidence="14" id="KW-1185">Reference proteome</keyword>
<evidence type="ECO:0000256" key="1">
    <source>
        <dbReference type="ARBA" id="ARBA00003747"/>
    </source>
</evidence>
<dbReference type="SUPFAM" id="SSF56112">
    <property type="entry name" value="Protein kinase-like (PK-like)"/>
    <property type="match status" value="1"/>
</dbReference>
<dbReference type="SMART" id="SM00220">
    <property type="entry name" value="S_TKc"/>
    <property type="match status" value="1"/>
</dbReference>
<keyword evidence="13" id="KW-0418">Kinase</keyword>
<evidence type="ECO:0000259" key="12">
    <source>
        <dbReference type="PROSITE" id="PS50011"/>
    </source>
</evidence>
<proteinExistence type="predicted"/>
<keyword evidence="7" id="KW-0158">Chromosome</keyword>
<protein>
    <recommendedName>
        <fullName evidence="6">EKC/KEOPS complex subunit BUD32</fullName>
        <ecNumber evidence="4">2.7.11.1</ecNumber>
    </recommendedName>
    <alternativeName>
        <fullName evidence="8 9">Atypical Serine/threonine protein kinase BUD32</fullName>
    </alternativeName>
    <alternativeName>
        <fullName evidence="5">EKC/KEOPS complex subunit bud32</fullName>
    </alternativeName>
</protein>
<sequence length="412" mass="47458">MINPQDRFWSDSQGYYGPSENPATKTYSNVWDWDQLRMIKVKGTAKLFPPDGDVELSILAPLADYLSPEVRAITVDDDGLLTKVSTDLEEDDTMFIAYPPFSLCGSLSDCRTVQYSKLQELDRLGPFVDLTSYEDESGIPQKVAFKFNVLYKPLRLQMAWDELNLLKSLPPHPNIVPFDRVVLEEESRVIGFTTKYIPGGTLANSNVSFRFEWLQQLTQLVDFLNLDYGIMHQDIAPRNLLIDPSTHEILLFDFDRAASGEKNLQDGRDDVSSVVFTLYELITNDMSFSGIPHWERNIDMVQSISEWTSRRELDFEVSKFREFLDEWVAARRSDVDGDMKRYLNAPNRLTLSDLPTAPEYNVPFEMGTRDGKPVWRTGRRSRNTAMKLGQYCFRWERPPQSRLLNKAESNVK</sequence>
<evidence type="ECO:0000256" key="9">
    <source>
        <dbReference type="ARBA" id="ARBA00033194"/>
    </source>
</evidence>
<dbReference type="InterPro" id="IPR008266">
    <property type="entry name" value="Tyr_kinase_AS"/>
</dbReference>
<evidence type="ECO:0000313" key="14">
    <source>
        <dbReference type="Proteomes" id="UP000053732"/>
    </source>
</evidence>
<name>A0A0G4NW01_PENC3</name>
<dbReference type="Proteomes" id="UP000053732">
    <property type="component" value="Unassembled WGS sequence"/>
</dbReference>
<evidence type="ECO:0000256" key="11">
    <source>
        <dbReference type="ARBA" id="ARBA00048679"/>
    </source>
</evidence>
<keyword evidence="13" id="KW-0808">Transferase</keyword>
<dbReference type="GO" id="GO:0004674">
    <property type="term" value="F:protein serine/threonine kinase activity"/>
    <property type="evidence" value="ECO:0007669"/>
    <property type="project" value="UniProtKB-EC"/>
</dbReference>
<evidence type="ECO:0000313" key="13">
    <source>
        <dbReference type="EMBL" id="CRL18232.1"/>
    </source>
</evidence>
<dbReference type="PROSITE" id="PS00109">
    <property type="entry name" value="PROTEIN_KINASE_TYR"/>
    <property type="match status" value="1"/>
</dbReference>
<dbReference type="InterPro" id="IPR011009">
    <property type="entry name" value="Kinase-like_dom_sf"/>
</dbReference>
<evidence type="ECO:0000256" key="10">
    <source>
        <dbReference type="ARBA" id="ARBA00047899"/>
    </source>
</evidence>
<keyword evidence="7" id="KW-0779">Telomere</keyword>
<feature type="domain" description="Protein kinase" evidence="12">
    <location>
        <begin position="118"/>
        <end position="412"/>
    </location>
</feature>
<dbReference type="Pfam" id="PF00069">
    <property type="entry name" value="Pkinase"/>
    <property type="match status" value="1"/>
</dbReference>
<dbReference type="EC" id="2.7.11.1" evidence="4"/>
<evidence type="ECO:0000256" key="3">
    <source>
        <dbReference type="ARBA" id="ARBA00011534"/>
    </source>
</evidence>
<reference evidence="13 14" key="1">
    <citation type="journal article" date="2014" name="Nat. Commun.">
        <title>Multiple recent horizontal transfers of a large genomic region in cheese making fungi.</title>
        <authorList>
            <person name="Cheeseman K."/>
            <person name="Ropars J."/>
            <person name="Renault P."/>
            <person name="Dupont J."/>
            <person name="Gouzy J."/>
            <person name="Branca A."/>
            <person name="Abraham A.L."/>
            <person name="Ceppi M."/>
            <person name="Conseiller E."/>
            <person name="Debuchy R."/>
            <person name="Malagnac F."/>
            <person name="Goarin A."/>
            <person name="Silar P."/>
            <person name="Lacoste S."/>
            <person name="Sallet E."/>
            <person name="Bensimon A."/>
            <person name="Giraud T."/>
            <person name="Brygoo Y."/>
        </authorList>
    </citation>
    <scope>NUCLEOTIDE SEQUENCE [LARGE SCALE GENOMIC DNA]</scope>
    <source>
        <strain evidence="14">FM 013</strain>
    </source>
</reference>
<comment type="function">
    <text evidence="1">Component of the EKC/KEOPS complex that is required for the formation of a threonylcarbamoyl group on adenosine at position 37 (t(6)A37) in tRNAs that read codons beginning with adenine. The complex is probably involved in the transfer of the threonylcarbamoyl moiety of threonylcarbamoyl-AMP (TC-AMP) to the N6 group of A37. BUD32 has ATPase activity in the context of the EKC/KEOPS complex and likely plays a supporting role to the catalytic subunit KAE1. The EKC/KEOPS complex also promotes both telomere uncapping and telomere elongation. The complex is required for efficient recruitment of transcriptional coactivators.</text>
</comment>
<accession>A0A0G4NW01</accession>
<dbReference type="STRING" id="1429867.A0A0G4NW01"/>
<gene>
    <name evidence="13" type="ORF">PCAMFM013_S002g000102</name>
</gene>
<comment type="catalytic activity">
    <reaction evidence="11">
        <text>L-seryl-[protein] + ATP = O-phospho-L-seryl-[protein] + ADP + H(+)</text>
        <dbReference type="Rhea" id="RHEA:17989"/>
        <dbReference type="Rhea" id="RHEA-COMP:9863"/>
        <dbReference type="Rhea" id="RHEA-COMP:11604"/>
        <dbReference type="ChEBI" id="CHEBI:15378"/>
        <dbReference type="ChEBI" id="CHEBI:29999"/>
        <dbReference type="ChEBI" id="CHEBI:30616"/>
        <dbReference type="ChEBI" id="CHEBI:83421"/>
        <dbReference type="ChEBI" id="CHEBI:456216"/>
        <dbReference type="EC" id="2.7.11.1"/>
    </reaction>
</comment>
<evidence type="ECO:0000256" key="2">
    <source>
        <dbReference type="ARBA" id="ARBA00004574"/>
    </source>
</evidence>
<dbReference type="AlphaFoldDB" id="A0A0G4NW01"/>
<dbReference type="EMBL" id="HG793135">
    <property type="protein sequence ID" value="CRL18232.1"/>
    <property type="molecule type" value="Genomic_DNA"/>
</dbReference>
<dbReference type="PROSITE" id="PS50011">
    <property type="entry name" value="PROTEIN_KINASE_DOM"/>
    <property type="match status" value="1"/>
</dbReference>
<evidence type="ECO:0000256" key="6">
    <source>
        <dbReference type="ARBA" id="ARBA00019973"/>
    </source>
</evidence>
<organism evidence="13 14">
    <name type="scientific">Penicillium camemberti (strain FM 013)</name>
    <dbReference type="NCBI Taxonomy" id="1429867"/>
    <lineage>
        <taxon>Eukaryota</taxon>
        <taxon>Fungi</taxon>
        <taxon>Dikarya</taxon>
        <taxon>Ascomycota</taxon>
        <taxon>Pezizomycotina</taxon>
        <taxon>Eurotiomycetes</taxon>
        <taxon>Eurotiomycetidae</taxon>
        <taxon>Eurotiales</taxon>
        <taxon>Aspergillaceae</taxon>
        <taxon>Penicillium</taxon>
    </lineage>
</organism>